<keyword evidence="2" id="KW-0812">Transmembrane</keyword>
<organism evidence="3">
    <name type="scientific">viral metagenome</name>
    <dbReference type="NCBI Taxonomy" id="1070528"/>
    <lineage>
        <taxon>unclassified sequences</taxon>
        <taxon>metagenomes</taxon>
        <taxon>organismal metagenomes</taxon>
    </lineage>
</organism>
<accession>A0A6C0JZY8</accession>
<name>A0A6C0JZY8_9ZZZZ</name>
<keyword evidence="2" id="KW-1133">Transmembrane helix</keyword>
<dbReference type="EMBL" id="MN740757">
    <property type="protein sequence ID" value="QHU10461.1"/>
    <property type="molecule type" value="Genomic_DNA"/>
</dbReference>
<evidence type="ECO:0000256" key="2">
    <source>
        <dbReference type="SAM" id="Phobius"/>
    </source>
</evidence>
<feature type="region of interest" description="Disordered" evidence="1">
    <location>
        <begin position="148"/>
        <end position="169"/>
    </location>
</feature>
<feature type="transmembrane region" description="Helical" evidence="2">
    <location>
        <begin position="92"/>
        <end position="110"/>
    </location>
</feature>
<proteinExistence type="predicted"/>
<keyword evidence="2" id="KW-0472">Membrane</keyword>
<dbReference type="AlphaFoldDB" id="A0A6C0JZY8"/>
<sequence length="169" mass="19185">MSMPPPPTTPVPSSKPAKISQKGAGSVLNYFHNHVMNINNSKLFAGLMIIVLNIASRFVTIKLSKTMEAYLKYTFSRDILVFAISWMGTRDIYIALGITIVFMIMVDYILNEQSAFCCLPENFTDYHVSLINNDETITPDQIKSAEETLEKAKKQKQQKQYSDFAMYSH</sequence>
<evidence type="ECO:0000256" key="1">
    <source>
        <dbReference type="SAM" id="MobiDB-lite"/>
    </source>
</evidence>
<feature type="compositionally biased region" description="Pro residues" evidence="1">
    <location>
        <begin position="1"/>
        <end position="10"/>
    </location>
</feature>
<protein>
    <submittedName>
        <fullName evidence="3">Uncharacterized protein</fullName>
    </submittedName>
</protein>
<evidence type="ECO:0000313" key="3">
    <source>
        <dbReference type="EMBL" id="QHU10461.1"/>
    </source>
</evidence>
<feature type="transmembrane region" description="Helical" evidence="2">
    <location>
        <begin position="43"/>
        <end position="63"/>
    </location>
</feature>
<feature type="region of interest" description="Disordered" evidence="1">
    <location>
        <begin position="1"/>
        <end position="20"/>
    </location>
</feature>
<reference evidence="3" key="1">
    <citation type="journal article" date="2020" name="Nature">
        <title>Giant virus diversity and host interactions through global metagenomics.</title>
        <authorList>
            <person name="Schulz F."/>
            <person name="Roux S."/>
            <person name="Paez-Espino D."/>
            <person name="Jungbluth S."/>
            <person name="Walsh D.A."/>
            <person name="Denef V.J."/>
            <person name="McMahon K.D."/>
            <person name="Konstantinidis K.T."/>
            <person name="Eloe-Fadrosh E.A."/>
            <person name="Kyrpides N.C."/>
            <person name="Woyke T."/>
        </authorList>
    </citation>
    <scope>NUCLEOTIDE SEQUENCE</scope>
    <source>
        <strain evidence="3">GVMAG-S-1101164-67</strain>
    </source>
</reference>